<feature type="domain" description="Phasin" evidence="1">
    <location>
        <begin position="31"/>
        <end position="115"/>
    </location>
</feature>
<sequence>MSTHTNHAGTVGSDNAATAFPFSRLAEANGSSALAFFGMTHALIDDWREMQHETQRFMQHRFKENVDRSRKLAGCRGAAEAWSVNADFVQKMASDYAEATSRMAELACEMGAACSRFGSDIVHVAEDAGETGAGNG</sequence>
<proteinExistence type="predicted"/>
<accession>A0A2M9FVJ7</accession>
<dbReference type="EMBL" id="PHIG01000063">
    <property type="protein sequence ID" value="PJK27449.1"/>
    <property type="molecule type" value="Genomic_DNA"/>
</dbReference>
<reference evidence="2 3" key="1">
    <citation type="submission" date="2017-11" db="EMBL/GenBank/DDBJ databases">
        <title>Draft genome sequence of Rhizobiales bacterium SY3-13.</title>
        <authorList>
            <person name="Sun C."/>
        </authorList>
    </citation>
    <scope>NUCLEOTIDE SEQUENCE [LARGE SCALE GENOMIC DNA]</scope>
    <source>
        <strain evidence="2 3">SY3-13</strain>
    </source>
</reference>
<evidence type="ECO:0000259" key="1">
    <source>
        <dbReference type="Pfam" id="PF09361"/>
    </source>
</evidence>
<dbReference type="Proteomes" id="UP000229498">
    <property type="component" value="Unassembled WGS sequence"/>
</dbReference>
<evidence type="ECO:0000313" key="2">
    <source>
        <dbReference type="EMBL" id="PJK27449.1"/>
    </source>
</evidence>
<dbReference type="InterPro" id="IPR018968">
    <property type="entry name" value="Phasin"/>
</dbReference>
<evidence type="ECO:0000313" key="3">
    <source>
        <dbReference type="Proteomes" id="UP000229498"/>
    </source>
</evidence>
<organism evidence="2 3">
    <name type="scientific">Minwuia thermotolerans</name>
    <dbReference type="NCBI Taxonomy" id="2056226"/>
    <lineage>
        <taxon>Bacteria</taxon>
        <taxon>Pseudomonadati</taxon>
        <taxon>Pseudomonadota</taxon>
        <taxon>Alphaproteobacteria</taxon>
        <taxon>Minwuiales</taxon>
        <taxon>Minwuiaceae</taxon>
        <taxon>Minwuia</taxon>
    </lineage>
</organism>
<comment type="caution">
    <text evidence="2">The sequence shown here is derived from an EMBL/GenBank/DDBJ whole genome shotgun (WGS) entry which is preliminary data.</text>
</comment>
<dbReference type="AlphaFoldDB" id="A0A2M9FVJ7"/>
<name>A0A2M9FVJ7_9PROT</name>
<dbReference type="Pfam" id="PF09361">
    <property type="entry name" value="Phasin_2"/>
    <property type="match status" value="1"/>
</dbReference>
<gene>
    <name evidence="2" type="ORF">CVT23_21225</name>
</gene>
<keyword evidence="3" id="KW-1185">Reference proteome</keyword>
<protein>
    <recommendedName>
        <fullName evidence="1">Phasin domain-containing protein</fullName>
    </recommendedName>
</protein>